<protein>
    <submittedName>
        <fullName evidence="3">Uncharacterized protein</fullName>
    </submittedName>
</protein>
<keyword evidence="2" id="KW-1185">Reference proteome</keyword>
<evidence type="ECO:0000256" key="1">
    <source>
        <dbReference type="SAM" id="MobiDB-lite"/>
    </source>
</evidence>
<sequence>MKNILINKQLEQQHQIFLPPSTSSPQYYSKYLIQQQSSSTSINNLYDIEGQQYFNKNSGSFDQSLSASFQPIKPTRGRKRKKPPHEHIRSQILGKIVYSTLQTQEDKDVYDVIDGLVHTVSSNFNSANKAADALFIKRILFSHQQQEQNLNLASRTSRDGGESCRGKKRSLNKQNKCVESTTEVKNDFMRCQDRIKEALDSLPPLITTLEQYKEYDRHILKYPNQIGMPDNPGYAEFSNKNVKVGEYKLDFMPDFYDELETNRGDFIEEEFFFAPTMDEICQFVDLDMLERGILEYVPFF</sequence>
<dbReference type="Proteomes" id="UP000887563">
    <property type="component" value="Unplaced"/>
</dbReference>
<dbReference type="WBParaSite" id="Minc3s00084g04034">
    <property type="protein sequence ID" value="Minc3s00084g04034"/>
    <property type="gene ID" value="Minc3s00084g04034"/>
</dbReference>
<dbReference type="AlphaFoldDB" id="A0A914KRA9"/>
<proteinExistence type="predicted"/>
<reference evidence="3" key="1">
    <citation type="submission" date="2022-11" db="UniProtKB">
        <authorList>
            <consortium name="WormBaseParasite"/>
        </authorList>
    </citation>
    <scope>IDENTIFICATION</scope>
</reference>
<evidence type="ECO:0000313" key="2">
    <source>
        <dbReference type="Proteomes" id="UP000887563"/>
    </source>
</evidence>
<evidence type="ECO:0000313" key="3">
    <source>
        <dbReference type="WBParaSite" id="Minc3s00084g04034"/>
    </source>
</evidence>
<accession>A0A914KRA9</accession>
<feature type="compositionally biased region" description="Basic and acidic residues" evidence="1">
    <location>
        <begin position="156"/>
        <end position="165"/>
    </location>
</feature>
<name>A0A914KRA9_MELIC</name>
<feature type="region of interest" description="Disordered" evidence="1">
    <location>
        <begin position="150"/>
        <end position="172"/>
    </location>
</feature>
<organism evidence="2 3">
    <name type="scientific">Meloidogyne incognita</name>
    <name type="common">Southern root-knot nematode worm</name>
    <name type="synonym">Oxyuris incognita</name>
    <dbReference type="NCBI Taxonomy" id="6306"/>
    <lineage>
        <taxon>Eukaryota</taxon>
        <taxon>Metazoa</taxon>
        <taxon>Ecdysozoa</taxon>
        <taxon>Nematoda</taxon>
        <taxon>Chromadorea</taxon>
        <taxon>Rhabditida</taxon>
        <taxon>Tylenchina</taxon>
        <taxon>Tylenchomorpha</taxon>
        <taxon>Tylenchoidea</taxon>
        <taxon>Meloidogynidae</taxon>
        <taxon>Meloidogyninae</taxon>
        <taxon>Meloidogyne</taxon>
        <taxon>Meloidogyne incognita group</taxon>
    </lineage>
</organism>